<reference evidence="6" key="1">
    <citation type="submission" date="2017-11" db="EMBL/GenBank/DDBJ databases">
        <title>Complete Genome Sequence of Kyrpidia sp. Strain EA-1, a thermophilic, hydrogen-oxidizing Bacterium, isolated from the Azores.</title>
        <authorList>
            <person name="Reiner J.E."/>
            <person name="Lapp C.J."/>
            <person name="Bunk B."/>
            <person name="Gescher J."/>
        </authorList>
    </citation>
    <scope>NUCLEOTIDE SEQUENCE [LARGE SCALE GENOMIC DNA]</scope>
    <source>
        <strain evidence="6">EA-1</strain>
    </source>
</reference>
<dbReference type="Gene3D" id="1.10.12.10">
    <property type="entry name" value="Lyase 2-enoyl-coa Hydratase, Chain A, domain 2"/>
    <property type="match status" value="1"/>
</dbReference>
<evidence type="ECO:0000256" key="1">
    <source>
        <dbReference type="ARBA" id="ARBA00005254"/>
    </source>
</evidence>
<evidence type="ECO:0000256" key="4">
    <source>
        <dbReference type="RuleBase" id="RU003707"/>
    </source>
</evidence>
<dbReference type="Proteomes" id="UP000231932">
    <property type="component" value="Chromosome"/>
</dbReference>
<sequence length="262" mass="29480">MESFVQVKERPENSTIVEVILDRPKVMNAFNTEMAEQLLEIFKNLRTRSDVRVVGLRSAHEGFFCTGADLKERNRMSEEQWRNQHHLFEAMFYALADLPMPTVAVIDGYCLAGGMELALNCDLWVVSEGATFGLPEVTRGIMPGGGGTRLLAKRIGVHRAKEVILSGQKFSAQQMAEMGAVNRLVPRERLDAEFLALAQVISANAPLAVRFCKAAIDELFGMPDGEARVRELYWYNQCVDTEDRLEGVRAFNEKRSPHFQGR</sequence>
<dbReference type="InterPro" id="IPR029045">
    <property type="entry name" value="ClpP/crotonase-like_dom_sf"/>
</dbReference>
<evidence type="ECO:0000313" key="5">
    <source>
        <dbReference type="EMBL" id="ATY85184.1"/>
    </source>
</evidence>
<protein>
    <submittedName>
        <fullName evidence="5">Enoyl-CoA hydratase</fullName>
    </submittedName>
</protein>
<dbReference type="InterPro" id="IPR014748">
    <property type="entry name" value="Enoyl-CoA_hydra_C"/>
</dbReference>
<proteinExistence type="inferred from homology"/>
<keyword evidence="2" id="KW-0443">Lipid metabolism</keyword>
<dbReference type="FunFam" id="1.10.12.10:FF:000001">
    <property type="entry name" value="Probable enoyl-CoA hydratase, mitochondrial"/>
    <property type="match status" value="1"/>
</dbReference>
<dbReference type="FunFam" id="3.90.226.10:FF:000009">
    <property type="entry name" value="Carnitinyl-CoA dehydratase"/>
    <property type="match status" value="1"/>
</dbReference>
<dbReference type="SUPFAM" id="SSF52096">
    <property type="entry name" value="ClpP/crotonase"/>
    <property type="match status" value="1"/>
</dbReference>
<dbReference type="AlphaFoldDB" id="A0A2K8N759"/>
<evidence type="ECO:0000313" key="6">
    <source>
        <dbReference type="Proteomes" id="UP000231932"/>
    </source>
</evidence>
<dbReference type="OrthoDB" id="9775794at2"/>
<keyword evidence="3" id="KW-0456">Lyase</keyword>
<dbReference type="InterPro" id="IPR001753">
    <property type="entry name" value="Enoyl-CoA_hydra/iso"/>
</dbReference>
<dbReference type="Pfam" id="PF00378">
    <property type="entry name" value="ECH_1"/>
    <property type="match status" value="1"/>
</dbReference>
<dbReference type="GO" id="GO:0006635">
    <property type="term" value="P:fatty acid beta-oxidation"/>
    <property type="evidence" value="ECO:0007669"/>
    <property type="project" value="TreeGrafter"/>
</dbReference>
<dbReference type="PANTHER" id="PTHR11941:SF169">
    <property type="entry name" value="(7AS)-7A-METHYL-1,5-DIOXO-2,3,5,6,7,7A-HEXAHYDRO-1H-INDENE-CARBOXYL-COA HYDROLASE"/>
    <property type="match status" value="1"/>
</dbReference>
<dbReference type="Gene3D" id="3.90.226.10">
    <property type="entry name" value="2-enoyl-CoA Hydratase, Chain A, domain 1"/>
    <property type="match status" value="1"/>
</dbReference>
<name>A0A2K8N759_9BACL</name>
<dbReference type="PANTHER" id="PTHR11941">
    <property type="entry name" value="ENOYL-COA HYDRATASE-RELATED"/>
    <property type="match status" value="1"/>
</dbReference>
<dbReference type="EMBL" id="CP024955">
    <property type="protein sequence ID" value="ATY85184.1"/>
    <property type="molecule type" value="Genomic_DNA"/>
</dbReference>
<dbReference type="RefSeq" id="WP_100667974.1">
    <property type="nucleotide sequence ID" value="NZ_CP024955.1"/>
</dbReference>
<dbReference type="PROSITE" id="PS00166">
    <property type="entry name" value="ENOYL_COA_HYDRATASE"/>
    <property type="match status" value="1"/>
</dbReference>
<keyword evidence="6" id="KW-1185">Reference proteome</keyword>
<accession>A0A2K8N759</accession>
<evidence type="ECO:0000256" key="3">
    <source>
        <dbReference type="ARBA" id="ARBA00023239"/>
    </source>
</evidence>
<dbReference type="CDD" id="cd06558">
    <property type="entry name" value="crotonase-like"/>
    <property type="match status" value="1"/>
</dbReference>
<dbReference type="KEGG" id="kyr:CVV65_09815"/>
<organism evidence="5 6">
    <name type="scientific">Kyrpidia spormannii</name>
    <dbReference type="NCBI Taxonomy" id="2055160"/>
    <lineage>
        <taxon>Bacteria</taxon>
        <taxon>Bacillati</taxon>
        <taxon>Bacillota</taxon>
        <taxon>Bacilli</taxon>
        <taxon>Bacillales</taxon>
        <taxon>Alicyclobacillaceae</taxon>
        <taxon>Kyrpidia</taxon>
    </lineage>
</organism>
<dbReference type="InterPro" id="IPR018376">
    <property type="entry name" value="Enoyl-CoA_hyd/isom_CS"/>
</dbReference>
<evidence type="ECO:0000256" key="2">
    <source>
        <dbReference type="ARBA" id="ARBA00023098"/>
    </source>
</evidence>
<comment type="similarity">
    <text evidence="1 4">Belongs to the enoyl-CoA hydratase/isomerase family.</text>
</comment>
<gene>
    <name evidence="5" type="ORF">CVV65_09815</name>
</gene>
<dbReference type="GO" id="GO:0016836">
    <property type="term" value="F:hydro-lyase activity"/>
    <property type="evidence" value="ECO:0007669"/>
    <property type="project" value="UniProtKB-ARBA"/>
</dbReference>